<protein>
    <submittedName>
        <fullName evidence="2">Uncharacterized protein</fullName>
    </submittedName>
</protein>
<evidence type="ECO:0000313" key="3">
    <source>
        <dbReference type="Proteomes" id="UP000823388"/>
    </source>
</evidence>
<gene>
    <name evidence="2" type="ORF">PVAP13_3KG267500</name>
</gene>
<feature type="region of interest" description="Disordered" evidence="1">
    <location>
        <begin position="129"/>
        <end position="152"/>
    </location>
</feature>
<evidence type="ECO:0000256" key="1">
    <source>
        <dbReference type="SAM" id="MobiDB-lite"/>
    </source>
</evidence>
<dbReference type="Proteomes" id="UP000823388">
    <property type="component" value="Chromosome 3K"/>
</dbReference>
<accession>A0A8T0V590</accession>
<feature type="compositionally biased region" description="Basic and acidic residues" evidence="1">
    <location>
        <begin position="136"/>
        <end position="152"/>
    </location>
</feature>
<dbReference type="AlphaFoldDB" id="A0A8T0V590"/>
<keyword evidence="3" id="KW-1185">Reference proteome</keyword>
<dbReference type="EMBL" id="CM029041">
    <property type="protein sequence ID" value="KAG2628666.1"/>
    <property type="molecule type" value="Genomic_DNA"/>
</dbReference>
<comment type="caution">
    <text evidence="2">The sequence shown here is derived from an EMBL/GenBank/DDBJ whole genome shotgun (WGS) entry which is preliminary data.</text>
</comment>
<feature type="region of interest" description="Disordered" evidence="1">
    <location>
        <begin position="1"/>
        <end position="51"/>
    </location>
</feature>
<feature type="compositionally biased region" description="Low complexity" evidence="1">
    <location>
        <begin position="1"/>
        <end position="12"/>
    </location>
</feature>
<reference evidence="2" key="1">
    <citation type="submission" date="2020-05" db="EMBL/GenBank/DDBJ databases">
        <title>WGS assembly of Panicum virgatum.</title>
        <authorList>
            <person name="Lovell J.T."/>
            <person name="Jenkins J."/>
            <person name="Shu S."/>
            <person name="Juenger T.E."/>
            <person name="Schmutz J."/>
        </authorList>
    </citation>
    <scope>NUCLEOTIDE SEQUENCE</scope>
    <source>
        <strain evidence="2">AP13</strain>
    </source>
</reference>
<proteinExistence type="predicted"/>
<sequence length="152" mass="16071">MGFFRCCPSSLSPTPPTPCCRADRGRRRPAGAGAPRPLRRRPAPPAAAPPPSLPCCSTLPDRPCCRAAALSPLLQRCRPPFPAAAPPSARPCCRAAALPCCCCAGPMPLWPAHLATGAGVEPGTRCSVVEPAATQPREEDWRRDKDDRVGKK</sequence>
<name>A0A8T0V590_PANVG</name>
<organism evidence="2 3">
    <name type="scientific">Panicum virgatum</name>
    <name type="common">Blackwell switchgrass</name>
    <dbReference type="NCBI Taxonomy" id="38727"/>
    <lineage>
        <taxon>Eukaryota</taxon>
        <taxon>Viridiplantae</taxon>
        <taxon>Streptophyta</taxon>
        <taxon>Embryophyta</taxon>
        <taxon>Tracheophyta</taxon>
        <taxon>Spermatophyta</taxon>
        <taxon>Magnoliopsida</taxon>
        <taxon>Liliopsida</taxon>
        <taxon>Poales</taxon>
        <taxon>Poaceae</taxon>
        <taxon>PACMAD clade</taxon>
        <taxon>Panicoideae</taxon>
        <taxon>Panicodae</taxon>
        <taxon>Paniceae</taxon>
        <taxon>Panicinae</taxon>
        <taxon>Panicum</taxon>
        <taxon>Panicum sect. Hiantes</taxon>
    </lineage>
</organism>
<evidence type="ECO:0000313" key="2">
    <source>
        <dbReference type="EMBL" id="KAG2628666.1"/>
    </source>
</evidence>